<dbReference type="OrthoDB" id="3853489at2"/>
<dbReference type="AlphaFoldDB" id="A0A345T0F0"/>
<proteinExistence type="predicted"/>
<dbReference type="Proteomes" id="UP000249340">
    <property type="component" value="Chromosome"/>
</dbReference>
<gene>
    <name evidence="2" type="ORF">C7M71_020620</name>
</gene>
<accession>A0A345T0F0</accession>
<evidence type="ECO:0000313" key="2">
    <source>
        <dbReference type="EMBL" id="AXI79455.1"/>
    </source>
</evidence>
<evidence type="ECO:0000313" key="3">
    <source>
        <dbReference type="Proteomes" id="UP000249340"/>
    </source>
</evidence>
<protein>
    <submittedName>
        <fullName evidence="2">Uncharacterized protein</fullName>
    </submittedName>
</protein>
<feature type="signal peptide" evidence="1">
    <location>
        <begin position="1"/>
        <end position="39"/>
    </location>
</feature>
<dbReference type="KEGG" id="stri:C7M71_020620"/>
<name>A0A345T0F0_9ACTN</name>
<keyword evidence="1" id="KW-0732">Signal</keyword>
<dbReference type="EMBL" id="CP031264">
    <property type="protein sequence ID" value="AXI79455.1"/>
    <property type="molecule type" value="Genomic_DNA"/>
</dbReference>
<organism evidence="2 3">
    <name type="scientific">Peterkaempfera bronchialis</name>
    <dbReference type="NCBI Taxonomy" id="2126346"/>
    <lineage>
        <taxon>Bacteria</taxon>
        <taxon>Bacillati</taxon>
        <taxon>Actinomycetota</taxon>
        <taxon>Actinomycetes</taxon>
        <taxon>Kitasatosporales</taxon>
        <taxon>Streptomycetaceae</taxon>
        <taxon>Peterkaempfera</taxon>
    </lineage>
</organism>
<sequence length="244" mass="25348">MKHSNHRKPRQQRAQQALRIGLIATAGLAAVASAAPAQAASGPAPAAPFGLTMPEVHIQADSAISNAHRAHTRDFKASFAIHEYGDTIGAGIANQALASSSGCTGSEHCRSVALSFQIVTMGGSHLNLNAKNVSRAANNQCTGCETMAGAYQFIVDTPQAMHLNSADRAKLTEIQRELYALRGTTDSPAALQQKADALAARVVTVLKSAAAQAPAKAAPTRSGFFASPTSPKVTVHSLMDGWPS</sequence>
<feature type="chain" id="PRO_5017005160" evidence="1">
    <location>
        <begin position="40"/>
        <end position="244"/>
    </location>
</feature>
<dbReference type="RefSeq" id="WP_111492557.1">
    <property type="nucleotide sequence ID" value="NZ_CP031264.1"/>
</dbReference>
<reference evidence="3" key="1">
    <citation type="submission" date="2018-07" db="EMBL/GenBank/DDBJ databases">
        <title>Streptacidiphilus bronchialis DSM 106435 chromosome.</title>
        <authorList>
            <person name="Batra D."/>
            <person name="Gulvik C.A."/>
        </authorList>
    </citation>
    <scope>NUCLEOTIDE SEQUENCE [LARGE SCALE GENOMIC DNA]</scope>
    <source>
        <strain evidence="3">DSM 106435</strain>
    </source>
</reference>
<evidence type="ECO:0000256" key="1">
    <source>
        <dbReference type="SAM" id="SignalP"/>
    </source>
</evidence>
<keyword evidence="3" id="KW-1185">Reference proteome</keyword>